<reference evidence="1" key="2">
    <citation type="journal article" date="2021" name="Syst. Appl. Microbiol.">
        <title>Roseomonas hellenica sp. nov., isolated from roots of wild-growing Alkanna tinctoria.</title>
        <authorList>
            <person name="Rat A."/>
            <person name="Naranjo H.D."/>
            <person name="Lebbe L."/>
            <person name="Cnockaert M."/>
            <person name="Krigas N."/>
            <person name="Grigoriadou K."/>
            <person name="Maloupa E."/>
            <person name="Willems A."/>
        </authorList>
    </citation>
    <scope>NUCLEOTIDE SEQUENCE</scope>
    <source>
        <strain evidence="1">LMG 28251</strain>
    </source>
</reference>
<reference evidence="1" key="1">
    <citation type="submission" date="2020-01" db="EMBL/GenBank/DDBJ databases">
        <authorList>
            <person name="Rat A."/>
        </authorList>
    </citation>
    <scope>NUCLEOTIDE SEQUENCE</scope>
    <source>
        <strain evidence="1">LMG 28251</strain>
    </source>
</reference>
<name>A0AAF1JYL7_9PROT</name>
<keyword evidence="2" id="KW-1185">Reference proteome</keyword>
<gene>
    <name evidence="1" type="ORF">GXW79_01055</name>
</gene>
<evidence type="ECO:0000313" key="1">
    <source>
        <dbReference type="EMBL" id="MBR0653658.1"/>
    </source>
</evidence>
<dbReference type="EMBL" id="JAAEDH010000001">
    <property type="protein sequence ID" value="MBR0653658.1"/>
    <property type="molecule type" value="Genomic_DNA"/>
</dbReference>
<organism evidence="1 2">
    <name type="scientific">Plastoroseomonas arctica</name>
    <dbReference type="NCBI Taxonomy" id="1509237"/>
    <lineage>
        <taxon>Bacteria</taxon>
        <taxon>Pseudomonadati</taxon>
        <taxon>Pseudomonadota</taxon>
        <taxon>Alphaproteobacteria</taxon>
        <taxon>Acetobacterales</taxon>
        <taxon>Acetobacteraceae</taxon>
        <taxon>Plastoroseomonas</taxon>
    </lineage>
</organism>
<dbReference type="AlphaFoldDB" id="A0AAF1JYL7"/>
<evidence type="ECO:0000313" key="2">
    <source>
        <dbReference type="Proteomes" id="UP001196068"/>
    </source>
</evidence>
<dbReference type="RefSeq" id="WP_211872351.1">
    <property type="nucleotide sequence ID" value="NZ_JAAEDH010000001.1"/>
</dbReference>
<accession>A0AAF1JYL7</accession>
<proteinExistence type="predicted"/>
<sequence>MFFSELEEQLAVVTSYAAALSTAYVSLVQTLAKRGVITSAESEELLAIMPPPVPRAVAPLSPEEAAAETLRAVDSI</sequence>
<protein>
    <submittedName>
        <fullName evidence="1">Uncharacterized protein</fullName>
    </submittedName>
</protein>
<dbReference type="Proteomes" id="UP001196068">
    <property type="component" value="Unassembled WGS sequence"/>
</dbReference>
<comment type="caution">
    <text evidence="1">The sequence shown here is derived from an EMBL/GenBank/DDBJ whole genome shotgun (WGS) entry which is preliminary data.</text>
</comment>